<keyword evidence="5" id="KW-1185">Reference proteome</keyword>
<dbReference type="PANTHER" id="PTHR43333:SF1">
    <property type="entry name" value="D-ISOMER SPECIFIC 2-HYDROXYACID DEHYDROGENASE NAD-BINDING DOMAIN-CONTAINING PROTEIN"/>
    <property type="match status" value="1"/>
</dbReference>
<dbReference type="InterPro" id="IPR006140">
    <property type="entry name" value="D-isomer_DH_NAD-bd"/>
</dbReference>
<evidence type="ECO:0000313" key="5">
    <source>
        <dbReference type="Proteomes" id="UP000295188"/>
    </source>
</evidence>
<dbReference type="SUPFAM" id="SSF52283">
    <property type="entry name" value="Formate/glycerate dehydrogenase catalytic domain-like"/>
    <property type="match status" value="1"/>
</dbReference>
<reference evidence="4 5" key="1">
    <citation type="submission" date="2019-03" db="EMBL/GenBank/DDBJ databases">
        <title>Genomic Encyclopedia of Type Strains, Phase IV (KMG-IV): sequencing the most valuable type-strain genomes for metagenomic binning, comparative biology and taxonomic classification.</title>
        <authorList>
            <person name="Goeker M."/>
        </authorList>
    </citation>
    <scope>NUCLEOTIDE SEQUENCE [LARGE SCALE GENOMIC DNA]</scope>
    <source>
        <strain evidence="4 5">DSM 20467</strain>
    </source>
</reference>
<dbReference type="PANTHER" id="PTHR43333">
    <property type="entry name" value="2-HACID_DH_C DOMAIN-CONTAINING PROTEIN"/>
    <property type="match status" value="1"/>
</dbReference>
<protein>
    <submittedName>
        <fullName evidence="4">Phosphoglycerate dehydrogenase-like enzyme</fullName>
    </submittedName>
</protein>
<proteinExistence type="predicted"/>
<dbReference type="Proteomes" id="UP000295188">
    <property type="component" value="Unassembled WGS sequence"/>
</dbReference>
<dbReference type="EMBL" id="SMAA01000013">
    <property type="protein sequence ID" value="TCS77790.1"/>
    <property type="molecule type" value="Genomic_DNA"/>
</dbReference>
<keyword evidence="1" id="KW-0560">Oxidoreductase</keyword>
<dbReference type="GO" id="GO:0016491">
    <property type="term" value="F:oxidoreductase activity"/>
    <property type="evidence" value="ECO:0007669"/>
    <property type="project" value="UniProtKB-KW"/>
</dbReference>
<evidence type="ECO:0000256" key="1">
    <source>
        <dbReference type="ARBA" id="ARBA00023002"/>
    </source>
</evidence>
<dbReference type="AlphaFoldDB" id="A0A4R3K515"/>
<keyword evidence="2" id="KW-0520">NAD</keyword>
<dbReference type="SUPFAM" id="SSF51735">
    <property type="entry name" value="NAD(P)-binding Rossmann-fold domains"/>
    <property type="match status" value="1"/>
</dbReference>
<dbReference type="CDD" id="cd05300">
    <property type="entry name" value="2-Hacid_dh_1"/>
    <property type="match status" value="1"/>
</dbReference>
<dbReference type="InterPro" id="IPR036291">
    <property type="entry name" value="NAD(P)-bd_dom_sf"/>
</dbReference>
<dbReference type="Gene3D" id="3.40.50.720">
    <property type="entry name" value="NAD(P)-binding Rossmann-like Domain"/>
    <property type="match status" value="2"/>
</dbReference>
<dbReference type="RefSeq" id="WP_132550526.1">
    <property type="nucleotide sequence ID" value="NZ_SMAA01000013.1"/>
</dbReference>
<dbReference type="GO" id="GO:0051287">
    <property type="term" value="F:NAD binding"/>
    <property type="evidence" value="ECO:0007669"/>
    <property type="project" value="InterPro"/>
</dbReference>
<evidence type="ECO:0000313" key="4">
    <source>
        <dbReference type="EMBL" id="TCS77790.1"/>
    </source>
</evidence>
<sequence length="315" mass="34586">MNVLVMIPVQEKHKMFLESKGKGCKFVYAQQPTDGQLAQADVIIGNPSLPQLDKAAALKWLQLNSAGAQAYCREGVLRKGVSLTNATGAYGLAISEYMLAVLLAMQKKLYAYHDNQKRHLWHDEGAVTSIAGASVLVLGLGDIGRSFAKKVKALGAFVMGVKRRRSVKPDYVDALFTMDDLEKYLPKADIVVNSLPGTDATYHLLDKSKFSLMKRGAFFINIGRGTSVITDDLCDAVLCGQLAGAAVDVTDPEPLPEDHIMWQIKNIHITPHTAGQYHLPATLDNIIRIAGDNLERFLKNEKLVNEVDFSTGYKK</sequence>
<dbReference type="OrthoDB" id="9805416at2"/>
<evidence type="ECO:0000259" key="3">
    <source>
        <dbReference type="Pfam" id="PF02826"/>
    </source>
</evidence>
<accession>A0A4R3K515</accession>
<feature type="domain" description="D-isomer specific 2-hydroxyacid dehydrogenase NAD-binding" evidence="3">
    <location>
        <begin position="99"/>
        <end position="274"/>
    </location>
</feature>
<comment type="caution">
    <text evidence="4">The sequence shown here is derived from an EMBL/GenBank/DDBJ whole genome shotgun (WGS) entry which is preliminary data.</text>
</comment>
<gene>
    <name evidence="4" type="ORF">EDC37_11327</name>
</gene>
<name>A0A4R3K515_9FIRM</name>
<organism evidence="4 5">
    <name type="scientific">Pectinatus cerevisiiphilus</name>
    <dbReference type="NCBI Taxonomy" id="86956"/>
    <lineage>
        <taxon>Bacteria</taxon>
        <taxon>Bacillati</taxon>
        <taxon>Bacillota</taxon>
        <taxon>Negativicutes</taxon>
        <taxon>Selenomonadales</taxon>
        <taxon>Selenomonadaceae</taxon>
        <taxon>Pectinatus</taxon>
    </lineage>
</organism>
<evidence type="ECO:0000256" key="2">
    <source>
        <dbReference type="ARBA" id="ARBA00023027"/>
    </source>
</evidence>
<dbReference type="Pfam" id="PF02826">
    <property type="entry name" value="2-Hacid_dh_C"/>
    <property type="match status" value="1"/>
</dbReference>